<accession>A0A8C6GFD1</accession>
<dbReference type="PROSITE" id="PS00151">
    <property type="entry name" value="ACYLPHOSPHATASE_2"/>
    <property type="match status" value="1"/>
</dbReference>
<name>A0A8C6GFD1_MUSSI</name>
<dbReference type="AlphaFoldDB" id="A0A8C6GFD1"/>
<dbReference type="InterPro" id="IPR001792">
    <property type="entry name" value="Acylphosphatase-like_dom"/>
</dbReference>
<reference evidence="5" key="2">
    <citation type="submission" date="2025-09" db="UniProtKB">
        <authorList>
            <consortium name="Ensembl"/>
        </authorList>
    </citation>
    <scope>IDENTIFICATION</scope>
</reference>
<comment type="similarity">
    <text evidence="2">Belongs to the acylphosphatase family.</text>
</comment>
<reference evidence="5" key="1">
    <citation type="submission" date="2025-08" db="UniProtKB">
        <authorList>
            <consortium name="Ensembl"/>
        </authorList>
    </citation>
    <scope>IDENTIFICATION</scope>
</reference>
<dbReference type="PROSITE" id="PS51160">
    <property type="entry name" value="ACYLPHOSPHATASE_3"/>
    <property type="match status" value="1"/>
</dbReference>
<feature type="region of interest" description="Disordered" evidence="3">
    <location>
        <begin position="222"/>
        <end position="263"/>
    </location>
</feature>
<evidence type="ECO:0000313" key="6">
    <source>
        <dbReference type="Proteomes" id="UP000694415"/>
    </source>
</evidence>
<protein>
    <submittedName>
        <fullName evidence="5">RIKEN cDNA 4930505A04 gene</fullName>
    </submittedName>
</protein>
<proteinExistence type="inferred from homology"/>
<dbReference type="GeneTree" id="ENSGT00390000005045"/>
<keyword evidence="6" id="KW-1185">Reference proteome</keyword>
<evidence type="ECO:0000259" key="4">
    <source>
        <dbReference type="PROSITE" id="PS51160"/>
    </source>
</evidence>
<dbReference type="InterPro" id="IPR036046">
    <property type="entry name" value="Acylphosphatase-like_dom_sf"/>
</dbReference>
<evidence type="ECO:0000256" key="3">
    <source>
        <dbReference type="SAM" id="MobiDB-lite"/>
    </source>
</evidence>
<evidence type="ECO:0000313" key="5">
    <source>
        <dbReference type="Ensembl" id="ENSMSIP00000005291.1"/>
    </source>
</evidence>
<dbReference type="Pfam" id="PF15667">
    <property type="entry name" value="CMIP6"/>
    <property type="match status" value="1"/>
</dbReference>
<sequence length="263" mass="29442">MYTEGEAKKRGLVGWVKNTSKGTVTGQVQGPEEKVDAIQHKTEDDGIACVAERKVEIKNEKSPGKSTQHPKPCVDRRRVNYAKFIHTNARTYNEPVPYIDNKGPEKQRKWWFHSEAPKHVSQPSYDTKSVQRSDFQKPACSLVVPVKHSRMQKPSCGIVPLTSLDVSGEHENNFVEYISFIHQYDARRTPNEPIKGKKHGTFVQREIKLGAMPIVPKAPEVLLNTLESGSSEQPPKTDKGNSSGDKVTSPGLCQQNSQELLET</sequence>
<dbReference type="InterPro" id="IPR031365">
    <property type="entry name" value="CMIP6"/>
</dbReference>
<dbReference type="InterPro" id="IPR017968">
    <property type="entry name" value="Acylphosphatase_CS"/>
</dbReference>
<organism evidence="5 6">
    <name type="scientific">Mus spicilegus</name>
    <name type="common">Mound-building mouse</name>
    <dbReference type="NCBI Taxonomy" id="10103"/>
    <lineage>
        <taxon>Eukaryota</taxon>
        <taxon>Metazoa</taxon>
        <taxon>Chordata</taxon>
        <taxon>Craniata</taxon>
        <taxon>Vertebrata</taxon>
        <taxon>Euteleostomi</taxon>
        <taxon>Mammalia</taxon>
        <taxon>Eutheria</taxon>
        <taxon>Euarchontoglires</taxon>
        <taxon>Glires</taxon>
        <taxon>Rodentia</taxon>
        <taxon>Myomorpha</taxon>
        <taxon>Muroidea</taxon>
        <taxon>Muridae</taxon>
        <taxon>Murinae</taxon>
        <taxon>Mus</taxon>
        <taxon>Mus</taxon>
    </lineage>
</organism>
<feature type="domain" description="Acylphosphatase-like" evidence="4">
    <location>
        <begin position="1"/>
        <end position="81"/>
    </location>
</feature>
<dbReference type="Ensembl" id="ENSMSIT00000006690.1">
    <property type="protein sequence ID" value="ENSMSIP00000005291.1"/>
    <property type="gene ID" value="ENSMSIG00000004798.1"/>
</dbReference>
<comment type="caution">
    <text evidence="1">Lacks conserved residue(s) required for the propagation of feature annotation.</text>
</comment>
<evidence type="ECO:0000256" key="2">
    <source>
        <dbReference type="RuleBase" id="RU004168"/>
    </source>
</evidence>
<dbReference type="Proteomes" id="UP000694415">
    <property type="component" value="Unplaced"/>
</dbReference>
<feature type="compositionally biased region" description="Polar residues" evidence="3">
    <location>
        <begin position="225"/>
        <end position="263"/>
    </location>
</feature>
<dbReference type="PANTHER" id="PTHR35087">
    <property type="entry name" value="SIMILAR TO HYPOTHETICAL PROTEIN FLJ40298"/>
    <property type="match status" value="1"/>
</dbReference>
<evidence type="ECO:0000256" key="1">
    <source>
        <dbReference type="PROSITE-ProRule" id="PRU00520"/>
    </source>
</evidence>
<dbReference type="Pfam" id="PF00708">
    <property type="entry name" value="Acylphosphatase"/>
    <property type="match status" value="1"/>
</dbReference>
<dbReference type="Gene3D" id="3.30.70.100">
    <property type="match status" value="1"/>
</dbReference>
<dbReference type="SUPFAM" id="SSF54975">
    <property type="entry name" value="Acylphosphatase/BLUF domain-like"/>
    <property type="match status" value="1"/>
</dbReference>
<dbReference type="PANTHER" id="PTHR35087:SF1">
    <property type="entry name" value="RIKEN CDNA 4930505A04 GENE"/>
    <property type="match status" value="1"/>
</dbReference>